<feature type="coiled-coil region" evidence="5">
    <location>
        <begin position="456"/>
        <end position="483"/>
    </location>
</feature>
<dbReference type="InterPro" id="IPR010666">
    <property type="entry name" value="Znf_GRF"/>
</dbReference>
<gene>
    <name evidence="7" type="ORF">Taro_012884</name>
</gene>
<keyword evidence="2 4" id="KW-0863">Zinc-finger</keyword>
<dbReference type="PANTHER" id="PTHR33680">
    <property type="entry name" value="OS07G0190500 PROTEIN"/>
    <property type="match status" value="1"/>
</dbReference>
<feature type="domain" description="GRF-type" evidence="6">
    <location>
        <begin position="400"/>
        <end position="439"/>
    </location>
</feature>
<evidence type="ECO:0000259" key="6">
    <source>
        <dbReference type="PROSITE" id="PS51999"/>
    </source>
</evidence>
<reference evidence="7" key="1">
    <citation type="submission" date="2017-07" db="EMBL/GenBank/DDBJ databases">
        <title>Taro Niue Genome Assembly and Annotation.</title>
        <authorList>
            <person name="Atibalentja N."/>
            <person name="Keating K."/>
            <person name="Fields C.J."/>
        </authorList>
    </citation>
    <scope>NUCLEOTIDE SEQUENCE</scope>
    <source>
        <strain evidence="7">Niue_2</strain>
        <tissue evidence="7">Leaf</tissue>
    </source>
</reference>
<proteinExistence type="predicted"/>
<evidence type="ECO:0000256" key="3">
    <source>
        <dbReference type="ARBA" id="ARBA00022833"/>
    </source>
</evidence>
<evidence type="ECO:0000313" key="8">
    <source>
        <dbReference type="Proteomes" id="UP000652761"/>
    </source>
</evidence>
<dbReference type="OrthoDB" id="2425403at2759"/>
<keyword evidence="8" id="KW-1185">Reference proteome</keyword>
<dbReference type="EMBL" id="NMUH01000507">
    <property type="protein sequence ID" value="MQL80432.1"/>
    <property type="molecule type" value="Genomic_DNA"/>
</dbReference>
<evidence type="ECO:0000256" key="4">
    <source>
        <dbReference type="PROSITE-ProRule" id="PRU01343"/>
    </source>
</evidence>
<evidence type="ECO:0000256" key="5">
    <source>
        <dbReference type="SAM" id="Coils"/>
    </source>
</evidence>
<dbReference type="GO" id="GO:0008270">
    <property type="term" value="F:zinc ion binding"/>
    <property type="evidence" value="ECO:0007669"/>
    <property type="project" value="UniProtKB-KW"/>
</dbReference>
<protein>
    <recommendedName>
        <fullName evidence="6">GRF-type domain-containing protein</fullName>
    </recommendedName>
</protein>
<dbReference type="PANTHER" id="PTHR33680:SF1">
    <property type="entry name" value="OS05G0489500 PROTEIN"/>
    <property type="match status" value="1"/>
</dbReference>
<dbReference type="Proteomes" id="UP000652761">
    <property type="component" value="Unassembled WGS sequence"/>
</dbReference>
<keyword evidence="1" id="KW-0479">Metal-binding</keyword>
<sequence length="501" mass="55194">MDGTQAGFAIGFALGRHLGGFYLPRRPPHAAAAAAAATGTSASPNTLLEGTLHDGAATDAGAQDGGFLLRAGSGPFSDGPKFETFAVQLPSSRMLEDLMSLCMIGGTDLYPQLPRVQQPTATRAIAAPIAAGDVEVVEQGPVLHVFVHKEAFFPVLVVVDEAHQIVPKLPAPIFVSREKFLVASASSPKENSSARSLCFMEDRSLRCRLITLEPCHPKMRDLDRDRDFDGELKGGELIIRPWEGRAIIIRSLSGFPSTPGPCFMRDLFSSPWALNGRYPPVSITHSTPSPPTRDLVDFNAFRRRQWRKPSRRGIADPVLVRCEEETCCLGALRRGHQGCRLGALRRGHQLPFGCAAKRSAEILTDSHFLPPIPRVWYRENTTLAMTSAGSCSTTIPSLRCPCGYGWCDIFTSHTTNNPNRKYYKCKKGSCKFFMWCDEFLALGRSSGAKCECDEVMQKLVEENEILRKRVQELELQLERKTRITASLGRVISTLTTEEDDN</sequence>
<evidence type="ECO:0000256" key="1">
    <source>
        <dbReference type="ARBA" id="ARBA00022723"/>
    </source>
</evidence>
<organism evidence="7 8">
    <name type="scientific">Colocasia esculenta</name>
    <name type="common">Wild taro</name>
    <name type="synonym">Arum esculentum</name>
    <dbReference type="NCBI Taxonomy" id="4460"/>
    <lineage>
        <taxon>Eukaryota</taxon>
        <taxon>Viridiplantae</taxon>
        <taxon>Streptophyta</taxon>
        <taxon>Embryophyta</taxon>
        <taxon>Tracheophyta</taxon>
        <taxon>Spermatophyta</taxon>
        <taxon>Magnoliopsida</taxon>
        <taxon>Liliopsida</taxon>
        <taxon>Araceae</taxon>
        <taxon>Aroideae</taxon>
        <taxon>Colocasieae</taxon>
        <taxon>Colocasia</taxon>
    </lineage>
</organism>
<keyword evidence="5" id="KW-0175">Coiled coil</keyword>
<evidence type="ECO:0000256" key="2">
    <source>
        <dbReference type="ARBA" id="ARBA00022771"/>
    </source>
</evidence>
<dbReference type="Pfam" id="PF06839">
    <property type="entry name" value="Zn_ribbon_GRF"/>
    <property type="match status" value="1"/>
</dbReference>
<comment type="caution">
    <text evidence="7">The sequence shown here is derived from an EMBL/GenBank/DDBJ whole genome shotgun (WGS) entry which is preliminary data.</text>
</comment>
<dbReference type="PROSITE" id="PS51999">
    <property type="entry name" value="ZF_GRF"/>
    <property type="match status" value="1"/>
</dbReference>
<evidence type="ECO:0000313" key="7">
    <source>
        <dbReference type="EMBL" id="MQL80432.1"/>
    </source>
</evidence>
<keyword evidence="3" id="KW-0862">Zinc</keyword>
<dbReference type="AlphaFoldDB" id="A0A843U548"/>
<accession>A0A843U548</accession>
<name>A0A843U548_COLES</name>